<dbReference type="EMBL" id="JASCXW010000009">
    <property type="protein sequence ID" value="MDI6452721.1"/>
    <property type="molecule type" value="Genomic_DNA"/>
</dbReference>
<accession>A0AAW6U424</accession>
<dbReference type="Proteomes" id="UP001431532">
    <property type="component" value="Unassembled WGS sequence"/>
</dbReference>
<evidence type="ECO:0000313" key="1">
    <source>
        <dbReference type="EMBL" id="MDI6452721.1"/>
    </source>
</evidence>
<organism evidence="1 2">
    <name type="scientific">Peloplasma aerotolerans</name>
    <dbReference type="NCBI Taxonomy" id="3044389"/>
    <lineage>
        <taxon>Bacteria</taxon>
        <taxon>Bacillati</taxon>
        <taxon>Mycoplasmatota</taxon>
        <taxon>Mollicutes</taxon>
        <taxon>Acholeplasmatales</taxon>
        <taxon>Acholeplasmataceae</taxon>
        <taxon>Peloplasma</taxon>
    </lineage>
</organism>
<reference evidence="1" key="1">
    <citation type="submission" date="2023-05" db="EMBL/GenBank/DDBJ databases">
        <title>Mariniplasma microaerophilum sp. nov., a novel anaerobic mollicute isolated from terrestrial mud volcano, Taman Peninsula, Russia.</title>
        <authorList>
            <person name="Khomyakova M.A."/>
            <person name="Merkel A.Y."/>
            <person name="Slobodkin A.I."/>
        </authorList>
    </citation>
    <scope>NUCLEOTIDE SEQUENCE</scope>
    <source>
        <strain evidence="1">M4Ah</strain>
    </source>
</reference>
<name>A0AAW6U424_9MOLU</name>
<protein>
    <submittedName>
        <fullName evidence="1">Uncharacterized protein</fullName>
    </submittedName>
</protein>
<proteinExistence type="predicted"/>
<gene>
    <name evidence="1" type="ORF">QJ521_03995</name>
</gene>
<keyword evidence="2" id="KW-1185">Reference proteome</keyword>
<sequence>MFGKKRKIKRYLTEKTQELYSQFYYVLDDFINKQLKKKLRDIGLSRIEIHVDGTQDLSV</sequence>
<dbReference type="RefSeq" id="WP_282839143.1">
    <property type="nucleotide sequence ID" value="NZ_JASCXW010000009.1"/>
</dbReference>
<evidence type="ECO:0000313" key="2">
    <source>
        <dbReference type="Proteomes" id="UP001431532"/>
    </source>
</evidence>
<dbReference type="AlphaFoldDB" id="A0AAW6U424"/>
<comment type="caution">
    <text evidence="1">The sequence shown here is derived from an EMBL/GenBank/DDBJ whole genome shotgun (WGS) entry which is preliminary data.</text>
</comment>